<dbReference type="PANTHER" id="PTHR37302">
    <property type="entry name" value="SLR1116 PROTEIN"/>
    <property type="match status" value="1"/>
</dbReference>
<proteinExistence type="inferred from homology"/>
<dbReference type="RefSeq" id="WP_133236575.1">
    <property type="nucleotide sequence ID" value="NZ_SMRT01000032.1"/>
</dbReference>
<keyword evidence="2 3" id="KW-0479">Metal-binding</keyword>
<protein>
    <submittedName>
        <fullName evidence="4">Damage-inducible protein DinB</fullName>
    </submittedName>
</protein>
<dbReference type="EMBL" id="SMRT01000032">
    <property type="protein sequence ID" value="TDF90590.1"/>
    <property type="molecule type" value="Genomic_DNA"/>
</dbReference>
<dbReference type="AlphaFoldDB" id="A0A4R5K8T4"/>
<comment type="similarity">
    <text evidence="1">Belongs to the DinB family.</text>
</comment>
<feature type="binding site" evidence="3">
    <location>
        <position position="135"/>
    </location>
    <ligand>
        <name>a divalent metal cation</name>
        <dbReference type="ChEBI" id="CHEBI:60240"/>
    </ligand>
</feature>
<organism evidence="4 5">
    <name type="scientific">Paenibacillus piri</name>
    <dbReference type="NCBI Taxonomy" id="2547395"/>
    <lineage>
        <taxon>Bacteria</taxon>
        <taxon>Bacillati</taxon>
        <taxon>Bacillota</taxon>
        <taxon>Bacilli</taxon>
        <taxon>Bacillales</taxon>
        <taxon>Paenibacillaceae</taxon>
        <taxon>Paenibacillus</taxon>
    </lineage>
</organism>
<keyword evidence="5" id="KW-1185">Reference proteome</keyword>
<dbReference type="Pfam" id="PF05163">
    <property type="entry name" value="DinB"/>
    <property type="match status" value="1"/>
</dbReference>
<dbReference type="OrthoDB" id="25666at2"/>
<dbReference type="GO" id="GO:0046872">
    <property type="term" value="F:metal ion binding"/>
    <property type="evidence" value="ECO:0007669"/>
    <property type="project" value="UniProtKB-KW"/>
</dbReference>
<evidence type="ECO:0000313" key="5">
    <source>
        <dbReference type="Proteomes" id="UP000295636"/>
    </source>
</evidence>
<feature type="binding site" evidence="3">
    <location>
        <position position="131"/>
    </location>
    <ligand>
        <name>a divalent metal cation</name>
        <dbReference type="ChEBI" id="CHEBI:60240"/>
    </ligand>
</feature>
<evidence type="ECO:0000313" key="4">
    <source>
        <dbReference type="EMBL" id="TDF90590.1"/>
    </source>
</evidence>
<gene>
    <name evidence="4" type="ORF">E1757_33780</name>
</gene>
<accession>A0A4R5K8T4</accession>
<dbReference type="Proteomes" id="UP000295636">
    <property type="component" value="Unassembled WGS sequence"/>
</dbReference>
<dbReference type="InterPro" id="IPR007837">
    <property type="entry name" value="DinB"/>
</dbReference>
<evidence type="ECO:0000256" key="1">
    <source>
        <dbReference type="ARBA" id="ARBA00008635"/>
    </source>
</evidence>
<dbReference type="Gene3D" id="1.20.120.450">
    <property type="entry name" value="dinb family like domain"/>
    <property type="match status" value="1"/>
</dbReference>
<feature type="binding site" evidence="3">
    <location>
        <position position="48"/>
    </location>
    <ligand>
        <name>a divalent metal cation</name>
        <dbReference type="ChEBI" id="CHEBI:60240"/>
    </ligand>
</feature>
<evidence type="ECO:0000256" key="3">
    <source>
        <dbReference type="PIRSR" id="PIRSR607837-1"/>
    </source>
</evidence>
<dbReference type="InterPro" id="IPR034660">
    <property type="entry name" value="DinB/YfiT-like"/>
</dbReference>
<dbReference type="SUPFAM" id="SSF109854">
    <property type="entry name" value="DinB/YfiT-like putative metalloenzymes"/>
    <property type="match status" value="1"/>
</dbReference>
<reference evidence="4 5" key="1">
    <citation type="submission" date="2019-03" db="EMBL/GenBank/DDBJ databases">
        <title>This is whole genome sequence of Paenibacillus sp MS74 strain.</title>
        <authorList>
            <person name="Trinh H.N."/>
        </authorList>
    </citation>
    <scope>NUCLEOTIDE SEQUENCE [LARGE SCALE GENOMIC DNA]</scope>
    <source>
        <strain evidence="4 5">MS74</strain>
    </source>
</reference>
<dbReference type="PANTHER" id="PTHR37302:SF3">
    <property type="entry name" value="DAMAGE-INDUCIBLE PROTEIN DINB"/>
    <property type="match status" value="1"/>
</dbReference>
<evidence type="ECO:0000256" key="2">
    <source>
        <dbReference type="ARBA" id="ARBA00022723"/>
    </source>
</evidence>
<comment type="caution">
    <text evidence="4">The sequence shown here is derived from an EMBL/GenBank/DDBJ whole genome shotgun (WGS) entry which is preliminary data.</text>
</comment>
<name>A0A4R5K8T4_9BACL</name>
<sequence length="159" mass="18652">MELIKLQYELIRSSREVVFQYCKKMNPSEICMEIESFGNGSIRNTLVHIANVYESWIGQFALKSSDPYSKPEDISDIQEILYCFQRIDSLVDIFLREHGENLNHRISGKLSWRSEEFYPTALELITHVMTHEFHHKGQIMTMGRMLGHTPPDTDIIRFL</sequence>